<dbReference type="InterPro" id="IPR027385">
    <property type="entry name" value="Beta-barrel_OMP"/>
</dbReference>
<dbReference type="SUPFAM" id="SSF56925">
    <property type="entry name" value="OMPA-like"/>
    <property type="match status" value="1"/>
</dbReference>
<evidence type="ECO:0000313" key="3">
    <source>
        <dbReference type="EMBL" id="RCK19836.1"/>
    </source>
</evidence>
<feature type="domain" description="Outer membrane protein beta-barrel" evidence="2">
    <location>
        <begin position="3"/>
        <end position="163"/>
    </location>
</feature>
<evidence type="ECO:0000313" key="4">
    <source>
        <dbReference type="Proteomes" id="UP000253061"/>
    </source>
</evidence>
<keyword evidence="1" id="KW-0732">Signal</keyword>
<comment type="caution">
    <text evidence="3">The sequence shown here is derived from an EMBL/GenBank/DDBJ whole genome shotgun (WGS) entry which is preliminary data.</text>
</comment>
<reference evidence="3 4" key="1">
    <citation type="submission" date="2014-07" db="EMBL/GenBank/DDBJ databases">
        <title>Draft genome sequence of Thalassospira profundimaris R8-17.</title>
        <authorList>
            <person name="Lai Q."/>
            <person name="Shao Z."/>
        </authorList>
    </citation>
    <scope>NUCLEOTIDE SEQUENCE [LARGE SCALE GENOMIC DNA]</scope>
    <source>
        <strain evidence="3 4">R8-17</strain>
    </source>
</reference>
<gene>
    <name evidence="3" type="ORF">TH6_17645</name>
</gene>
<evidence type="ECO:0000256" key="1">
    <source>
        <dbReference type="ARBA" id="ARBA00022729"/>
    </source>
</evidence>
<evidence type="ECO:0000259" key="2">
    <source>
        <dbReference type="Pfam" id="PF13505"/>
    </source>
</evidence>
<name>A0A367V3T6_9PROT</name>
<dbReference type="Gene3D" id="2.40.160.20">
    <property type="match status" value="1"/>
</dbReference>
<dbReference type="Proteomes" id="UP000253061">
    <property type="component" value="Unassembled WGS sequence"/>
</dbReference>
<organism evidence="3 4">
    <name type="scientific">Thalassospira profundimaris</name>
    <dbReference type="NCBI Taxonomy" id="502049"/>
    <lineage>
        <taxon>Bacteria</taxon>
        <taxon>Pseudomonadati</taxon>
        <taxon>Pseudomonadota</taxon>
        <taxon>Alphaproteobacteria</taxon>
        <taxon>Rhodospirillales</taxon>
        <taxon>Thalassospiraceae</taxon>
        <taxon>Thalassospira</taxon>
    </lineage>
</organism>
<dbReference type="Pfam" id="PF13505">
    <property type="entry name" value="OMP_b-brl"/>
    <property type="match status" value="1"/>
</dbReference>
<sequence length="163" mass="18258">MASAGLGYNLTDTWSVEVEYAHRSNDLDRYYNKTNNSVLSSNGYMKSNSFMVNGIYTFDVDFPVKPVVGFGFGVGHAEIEIVETSGTKDDDDYSYAGQLIVGADWEVTSNIDLFARANYFQIRDLDLEPRYYTTAGSFNLAETTTDKENYSSASISIGLRYEF</sequence>
<dbReference type="EMBL" id="JPWB01000009">
    <property type="protein sequence ID" value="RCK19836.1"/>
    <property type="molecule type" value="Genomic_DNA"/>
</dbReference>
<proteinExistence type="predicted"/>
<accession>A0A367V3T6</accession>
<dbReference type="AlphaFoldDB" id="A0A367V3T6"/>
<dbReference type="InterPro" id="IPR011250">
    <property type="entry name" value="OMP/PagP_B-barrel"/>
</dbReference>
<protein>
    <recommendedName>
        <fullName evidence="2">Outer membrane protein beta-barrel domain-containing protein</fullName>
    </recommendedName>
</protein>